<reference evidence="3" key="3">
    <citation type="submission" date="2025-09" db="UniProtKB">
        <authorList>
            <consortium name="Ensembl"/>
        </authorList>
    </citation>
    <scope>IDENTIFICATION</scope>
    <source>
        <strain evidence="3">breed Abyssinian</strain>
    </source>
</reference>
<dbReference type="Ensembl" id="ENSFCTT00005032843.1">
    <property type="protein sequence ID" value="ENSFCTP00005021993.1"/>
    <property type="gene ID" value="ENSFCTG00005011658.1"/>
</dbReference>
<keyword evidence="4" id="KW-1185">Reference proteome</keyword>
<dbReference type="GeneTree" id="ENSGT00390000017237"/>
<proteinExistence type="predicted"/>
<sequence>MAWTKYQLFLAGLMLVTGSINTLSAKWADNFVAPGCGGSKEHSFQHPFLQNRHQGVSAGGRRQRAQPSLEGLRKSW</sequence>
<name>A0ABI7XHL2_FELCA</name>
<feature type="region of interest" description="Disordered" evidence="1">
    <location>
        <begin position="53"/>
        <end position="76"/>
    </location>
</feature>
<evidence type="ECO:0000256" key="1">
    <source>
        <dbReference type="SAM" id="MobiDB-lite"/>
    </source>
</evidence>
<dbReference type="Proteomes" id="UP000823872">
    <property type="component" value="Chromosome A3"/>
</dbReference>
<feature type="signal peptide" evidence="2">
    <location>
        <begin position="1"/>
        <end position="18"/>
    </location>
</feature>
<evidence type="ECO:0000256" key="2">
    <source>
        <dbReference type="SAM" id="SignalP"/>
    </source>
</evidence>
<evidence type="ECO:0008006" key="5">
    <source>
        <dbReference type="Google" id="ProtNLM"/>
    </source>
</evidence>
<reference evidence="3 4" key="1">
    <citation type="submission" date="2021-02" db="EMBL/GenBank/DDBJ databases">
        <title>Safari Cat Assemblies.</title>
        <authorList>
            <person name="Bredemeyer K.R."/>
            <person name="Murphy W.J."/>
        </authorList>
    </citation>
    <scope>NUCLEOTIDE SEQUENCE [LARGE SCALE GENOMIC DNA]</scope>
</reference>
<reference evidence="3" key="2">
    <citation type="submission" date="2025-08" db="UniProtKB">
        <authorList>
            <consortium name="Ensembl"/>
        </authorList>
    </citation>
    <scope>IDENTIFICATION</scope>
    <source>
        <strain evidence="3">breed Abyssinian</strain>
    </source>
</reference>
<keyword evidence="2" id="KW-0732">Signal</keyword>
<organism evidence="3 4">
    <name type="scientific">Felis catus</name>
    <name type="common">Cat</name>
    <name type="synonym">Felis silvestris catus</name>
    <dbReference type="NCBI Taxonomy" id="9685"/>
    <lineage>
        <taxon>Eukaryota</taxon>
        <taxon>Metazoa</taxon>
        <taxon>Chordata</taxon>
        <taxon>Craniata</taxon>
        <taxon>Vertebrata</taxon>
        <taxon>Euteleostomi</taxon>
        <taxon>Mammalia</taxon>
        <taxon>Eutheria</taxon>
        <taxon>Laurasiatheria</taxon>
        <taxon>Carnivora</taxon>
        <taxon>Feliformia</taxon>
        <taxon>Felidae</taxon>
        <taxon>Felinae</taxon>
        <taxon>Felis</taxon>
    </lineage>
</organism>
<gene>
    <name evidence="3" type="primary">SLC35F6</name>
</gene>
<feature type="chain" id="PRO_5047040105" description="Solute carrier family 35 member F6" evidence="2">
    <location>
        <begin position="19"/>
        <end position="76"/>
    </location>
</feature>
<evidence type="ECO:0000313" key="3">
    <source>
        <dbReference type="Ensembl" id="ENSFCTP00005021993.1"/>
    </source>
</evidence>
<protein>
    <recommendedName>
        <fullName evidence="5">Solute carrier family 35 member F6</fullName>
    </recommendedName>
</protein>
<accession>A0ABI7XHL2</accession>
<evidence type="ECO:0000313" key="4">
    <source>
        <dbReference type="Proteomes" id="UP000823872"/>
    </source>
</evidence>